<dbReference type="EMBL" id="JBHMAF010000008">
    <property type="protein sequence ID" value="MFB9757262.1"/>
    <property type="molecule type" value="Genomic_DNA"/>
</dbReference>
<evidence type="ECO:0008006" key="3">
    <source>
        <dbReference type="Google" id="ProtNLM"/>
    </source>
</evidence>
<proteinExistence type="predicted"/>
<gene>
    <name evidence="1" type="ORF">ACFFMS_01665</name>
</gene>
<evidence type="ECO:0000313" key="2">
    <source>
        <dbReference type="Proteomes" id="UP001589609"/>
    </source>
</evidence>
<dbReference type="RefSeq" id="WP_129726189.1">
    <property type="nucleotide sequence ID" value="NZ_JAPCYI010000001.1"/>
</dbReference>
<keyword evidence="2" id="KW-1185">Reference proteome</keyword>
<reference evidence="1 2" key="1">
    <citation type="submission" date="2024-09" db="EMBL/GenBank/DDBJ databases">
        <authorList>
            <person name="Sun Q."/>
            <person name="Mori K."/>
        </authorList>
    </citation>
    <scope>NUCLEOTIDE SEQUENCE [LARGE SCALE GENOMIC DNA]</scope>
    <source>
        <strain evidence="1 2">JCM 11201</strain>
    </source>
</reference>
<sequence>MLQKVKTKVIMDSGKEYIVSMHPELFAIHITDEFGNILRGMLQFDNIFINPQHISSLEAVNFEIFTLEDIENAVG</sequence>
<name>A0ABV5W9K9_9BACI</name>
<comment type="caution">
    <text evidence="1">The sequence shown here is derived from an EMBL/GenBank/DDBJ whole genome shotgun (WGS) entry which is preliminary data.</text>
</comment>
<accession>A0ABV5W9K9</accession>
<organism evidence="1 2">
    <name type="scientific">Ectobacillus funiculus</name>
    <dbReference type="NCBI Taxonomy" id="137993"/>
    <lineage>
        <taxon>Bacteria</taxon>
        <taxon>Bacillati</taxon>
        <taxon>Bacillota</taxon>
        <taxon>Bacilli</taxon>
        <taxon>Bacillales</taxon>
        <taxon>Bacillaceae</taxon>
        <taxon>Ectobacillus</taxon>
    </lineage>
</organism>
<dbReference type="Proteomes" id="UP001589609">
    <property type="component" value="Unassembled WGS sequence"/>
</dbReference>
<evidence type="ECO:0000313" key="1">
    <source>
        <dbReference type="EMBL" id="MFB9757262.1"/>
    </source>
</evidence>
<protein>
    <recommendedName>
        <fullName evidence="3">DUF2969 domain-containing protein</fullName>
    </recommendedName>
</protein>